<dbReference type="PANTHER" id="PTHR30408">
    <property type="entry name" value="TYPE-1 RESTRICTION ENZYME ECOKI SPECIFICITY PROTEIN"/>
    <property type="match status" value="1"/>
</dbReference>
<dbReference type="GO" id="GO:0004519">
    <property type="term" value="F:endonuclease activity"/>
    <property type="evidence" value="ECO:0007669"/>
    <property type="project" value="UniProtKB-KW"/>
</dbReference>
<dbReference type="Gene3D" id="1.10.287.1120">
    <property type="entry name" value="Bipartite methylase S protein"/>
    <property type="match status" value="1"/>
</dbReference>
<evidence type="ECO:0000256" key="3">
    <source>
        <dbReference type="ARBA" id="ARBA00023125"/>
    </source>
</evidence>
<keyword evidence="2" id="KW-0680">Restriction system</keyword>
<dbReference type="InterPro" id="IPR052021">
    <property type="entry name" value="Type-I_RS_S_subunit"/>
</dbReference>
<evidence type="ECO:0000259" key="4">
    <source>
        <dbReference type="Pfam" id="PF01420"/>
    </source>
</evidence>
<dbReference type="GO" id="GO:0003677">
    <property type="term" value="F:DNA binding"/>
    <property type="evidence" value="ECO:0007669"/>
    <property type="project" value="UniProtKB-KW"/>
</dbReference>
<keyword evidence="5" id="KW-0378">Hydrolase</keyword>
<proteinExistence type="inferred from homology"/>
<dbReference type="Proteomes" id="UP000294325">
    <property type="component" value="Chromosome"/>
</dbReference>
<dbReference type="OrthoDB" id="9798929at2"/>
<evidence type="ECO:0000313" key="5">
    <source>
        <dbReference type="EMBL" id="QBQ56248.1"/>
    </source>
</evidence>
<gene>
    <name evidence="5" type="ORF">E3U44_18380</name>
</gene>
<keyword evidence="5" id="KW-0540">Nuclease</keyword>
<accession>A0A4P7C0X7</accession>
<dbReference type="REBASE" id="309911">
    <property type="entry name" value="S.NwaD1FHSORF18385P"/>
</dbReference>
<feature type="domain" description="Type I restriction modification DNA specificity" evidence="4">
    <location>
        <begin position="238"/>
        <end position="391"/>
    </location>
</feature>
<dbReference type="PANTHER" id="PTHR30408:SF12">
    <property type="entry name" value="TYPE I RESTRICTION ENZYME MJAVIII SPECIFICITY SUBUNIT"/>
    <property type="match status" value="1"/>
</dbReference>
<feature type="domain" description="Type I restriction modification DNA specificity" evidence="4">
    <location>
        <begin position="37"/>
        <end position="209"/>
    </location>
</feature>
<dbReference type="SUPFAM" id="SSF116734">
    <property type="entry name" value="DNA methylase specificity domain"/>
    <property type="match status" value="2"/>
</dbReference>
<sequence>MSKEGVAVEEAAVSYSGFTAKHDLLWGYKQTEIGVIPKDWEVNRLDELADIDPDNLPSNTDPSYEFKYVSLEDVNEGTLAGFSEIKFRDAPSRARRKLRKGDILVSTVRPNLKSHFLFDRDESNWICSTGFSVVRCHEGKSLPRFVFFHLFDGSVPKQIDALLTGSNYPAINGSDVRALEIPVPSTLEEQTVIATALSDVDALIAALDKLIAKKRAIKTAAMQQLLTGKQRLPGFEGEWEVRQLGNLCERITTGKLDANAMVEGGEYPFFTCAREHYWIDKYDFDTEALLVSGNGANVGYIHYYKGKFNAYQRTYVLSGFNCNIHFLKLFMERKLQDRIRTEVNAGNTPYIVMGTLMEMNISLPSRKAEQTAIATILSDMDAEITALEARRDKTQAIKQGMMQELLTGRIRLV</sequence>
<dbReference type="InterPro" id="IPR044946">
    <property type="entry name" value="Restrct_endonuc_typeI_TRD_sf"/>
</dbReference>
<reference evidence="5 6" key="1">
    <citation type="submission" date="2019-03" db="EMBL/GenBank/DDBJ databases">
        <title>The genome sequence of Nitrosococcus wardiae strain D1FHST reveals the archetypal metabolic capacity of ammonia-oxidizing Gammaproteobacteria.</title>
        <authorList>
            <person name="Wang L."/>
            <person name="Lim C.K."/>
            <person name="Hanson T.E."/>
            <person name="Dang H."/>
            <person name="Klotz M.G."/>
        </authorList>
    </citation>
    <scope>NUCLEOTIDE SEQUENCE [LARGE SCALE GENOMIC DNA]</scope>
    <source>
        <strain evidence="5 6">D1FHS</strain>
    </source>
</reference>
<organism evidence="5 6">
    <name type="scientific">Nitrosococcus wardiae</name>
    <dbReference type="NCBI Taxonomy" id="1814290"/>
    <lineage>
        <taxon>Bacteria</taxon>
        <taxon>Pseudomonadati</taxon>
        <taxon>Pseudomonadota</taxon>
        <taxon>Gammaproteobacteria</taxon>
        <taxon>Chromatiales</taxon>
        <taxon>Chromatiaceae</taxon>
        <taxon>Nitrosococcus</taxon>
    </lineage>
</organism>
<keyword evidence="6" id="KW-1185">Reference proteome</keyword>
<dbReference type="Gene3D" id="3.90.220.20">
    <property type="entry name" value="DNA methylase specificity domains"/>
    <property type="match status" value="2"/>
</dbReference>
<evidence type="ECO:0000256" key="1">
    <source>
        <dbReference type="ARBA" id="ARBA00010923"/>
    </source>
</evidence>
<dbReference type="KEGG" id="nwr:E3U44_18380"/>
<dbReference type="AlphaFoldDB" id="A0A4P7C0X7"/>
<name>A0A4P7C0X7_9GAMM</name>
<dbReference type="Pfam" id="PF01420">
    <property type="entry name" value="Methylase_S"/>
    <property type="match status" value="2"/>
</dbReference>
<comment type="similarity">
    <text evidence="1">Belongs to the type-I restriction system S methylase family.</text>
</comment>
<protein>
    <submittedName>
        <fullName evidence="5">Restriction endonuclease subunit S</fullName>
    </submittedName>
</protein>
<keyword evidence="3" id="KW-0238">DNA-binding</keyword>
<dbReference type="EMBL" id="CP038033">
    <property type="protein sequence ID" value="QBQ56248.1"/>
    <property type="molecule type" value="Genomic_DNA"/>
</dbReference>
<keyword evidence="5" id="KW-0255">Endonuclease</keyword>
<evidence type="ECO:0000313" key="6">
    <source>
        <dbReference type="Proteomes" id="UP000294325"/>
    </source>
</evidence>
<dbReference type="GO" id="GO:0009307">
    <property type="term" value="P:DNA restriction-modification system"/>
    <property type="evidence" value="ECO:0007669"/>
    <property type="project" value="UniProtKB-KW"/>
</dbReference>
<dbReference type="InterPro" id="IPR000055">
    <property type="entry name" value="Restrct_endonuc_typeI_TRD"/>
</dbReference>
<evidence type="ECO:0000256" key="2">
    <source>
        <dbReference type="ARBA" id="ARBA00022747"/>
    </source>
</evidence>